<sequence length="84" mass="9402">MSSQEELVSEYKTSAKEDLRKRQQRIDEGEALDKEIHQRMDAGEIGVSHGTDNHIGVIMLSLAAVFTLFCLYVIFGMSPAHYTG</sequence>
<keyword evidence="2" id="KW-1133">Transmembrane helix</keyword>
<name>A0A381YHN2_9ZZZZ</name>
<accession>A0A381YHN2</accession>
<organism evidence="3">
    <name type="scientific">marine metagenome</name>
    <dbReference type="NCBI Taxonomy" id="408172"/>
    <lineage>
        <taxon>unclassified sequences</taxon>
        <taxon>metagenomes</taxon>
        <taxon>ecological metagenomes</taxon>
    </lineage>
</organism>
<dbReference type="EMBL" id="UINC01018269">
    <property type="protein sequence ID" value="SVA76588.1"/>
    <property type="molecule type" value="Genomic_DNA"/>
</dbReference>
<gene>
    <name evidence="3" type="ORF">METZ01_LOCUS129442</name>
</gene>
<keyword evidence="2" id="KW-0812">Transmembrane</keyword>
<evidence type="ECO:0000256" key="1">
    <source>
        <dbReference type="SAM" id="MobiDB-lite"/>
    </source>
</evidence>
<keyword evidence="2" id="KW-0472">Membrane</keyword>
<feature type="transmembrane region" description="Helical" evidence="2">
    <location>
        <begin position="55"/>
        <end position="75"/>
    </location>
</feature>
<dbReference type="AlphaFoldDB" id="A0A381YHN2"/>
<reference evidence="3" key="1">
    <citation type="submission" date="2018-05" db="EMBL/GenBank/DDBJ databases">
        <authorList>
            <person name="Lanie J.A."/>
            <person name="Ng W.-L."/>
            <person name="Kazmierczak K.M."/>
            <person name="Andrzejewski T.M."/>
            <person name="Davidsen T.M."/>
            <person name="Wayne K.J."/>
            <person name="Tettelin H."/>
            <person name="Glass J.I."/>
            <person name="Rusch D."/>
            <person name="Podicherti R."/>
            <person name="Tsui H.-C.T."/>
            <person name="Winkler M.E."/>
        </authorList>
    </citation>
    <scope>NUCLEOTIDE SEQUENCE</scope>
</reference>
<evidence type="ECO:0000313" key="3">
    <source>
        <dbReference type="EMBL" id="SVA76588.1"/>
    </source>
</evidence>
<evidence type="ECO:0000256" key="2">
    <source>
        <dbReference type="SAM" id="Phobius"/>
    </source>
</evidence>
<feature type="compositionally biased region" description="Basic and acidic residues" evidence="1">
    <location>
        <begin position="13"/>
        <end position="26"/>
    </location>
</feature>
<protein>
    <submittedName>
        <fullName evidence="3">Uncharacterized protein</fullName>
    </submittedName>
</protein>
<proteinExistence type="predicted"/>
<feature type="region of interest" description="Disordered" evidence="1">
    <location>
        <begin position="1"/>
        <end position="26"/>
    </location>
</feature>